<dbReference type="InterPro" id="IPR058163">
    <property type="entry name" value="LysR-type_TF_proteobact-type"/>
</dbReference>
<accession>A0A5C8ZUU0</accession>
<keyword evidence="3" id="KW-0238">DNA-binding</keyword>
<evidence type="ECO:0000256" key="1">
    <source>
        <dbReference type="ARBA" id="ARBA00009437"/>
    </source>
</evidence>
<dbReference type="Gene3D" id="1.10.10.10">
    <property type="entry name" value="Winged helix-like DNA-binding domain superfamily/Winged helix DNA-binding domain"/>
    <property type="match status" value="1"/>
</dbReference>
<dbReference type="GO" id="GO:0006351">
    <property type="term" value="P:DNA-templated transcription"/>
    <property type="evidence" value="ECO:0007669"/>
    <property type="project" value="TreeGrafter"/>
</dbReference>
<keyword evidence="7" id="KW-1185">Reference proteome</keyword>
<dbReference type="PANTHER" id="PTHR30537">
    <property type="entry name" value="HTH-TYPE TRANSCRIPTIONAL REGULATOR"/>
    <property type="match status" value="1"/>
</dbReference>
<comment type="similarity">
    <text evidence="1">Belongs to the LysR transcriptional regulatory family.</text>
</comment>
<dbReference type="SUPFAM" id="SSF53850">
    <property type="entry name" value="Periplasmic binding protein-like II"/>
    <property type="match status" value="1"/>
</dbReference>
<dbReference type="Proteomes" id="UP000321933">
    <property type="component" value="Unassembled WGS sequence"/>
</dbReference>
<dbReference type="GO" id="GO:0003700">
    <property type="term" value="F:DNA-binding transcription factor activity"/>
    <property type="evidence" value="ECO:0007669"/>
    <property type="project" value="InterPro"/>
</dbReference>
<comment type="caution">
    <text evidence="6">The sequence shown here is derived from an EMBL/GenBank/DDBJ whole genome shotgun (WGS) entry which is preliminary data.</text>
</comment>
<dbReference type="GO" id="GO:0043565">
    <property type="term" value="F:sequence-specific DNA binding"/>
    <property type="evidence" value="ECO:0007669"/>
    <property type="project" value="TreeGrafter"/>
</dbReference>
<proteinExistence type="inferred from homology"/>
<keyword evidence="2" id="KW-0805">Transcription regulation</keyword>
<dbReference type="OrthoDB" id="5721010at2"/>
<name>A0A5C8ZUU0_9GAMM</name>
<dbReference type="InterPro" id="IPR000847">
    <property type="entry name" value="LysR_HTH_N"/>
</dbReference>
<dbReference type="Pfam" id="PF00126">
    <property type="entry name" value="HTH_1"/>
    <property type="match status" value="1"/>
</dbReference>
<evidence type="ECO:0000256" key="2">
    <source>
        <dbReference type="ARBA" id="ARBA00023015"/>
    </source>
</evidence>
<organism evidence="6 7">
    <name type="scientific">Parahaliea aestuarii</name>
    <dbReference type="NCBI Taxonomy" id="1852021"/>
    <lineage>
        <taxon>Bacteria</taxon>
        <taxon>Pseudomonadati</taxon>
        <taxon>Pseudomonadota</taxon>
        <taxon>Gammaproteobacteria</taxon>
        <taxon>Cellvibrionales</taxon>
        <taxon>Halieaceae</taxon>
        <taxon>Parahaliea</taxon>
    </lineage>
</organism>
<dbReference type="Pfam" id="PF03466">
    <property type="entry name" value="LysR_substrate"/>
    <property type="match status" value="1"/>
</dbReference>
<dbReference type="InterPro" id="IPR036390">
    <property type="entry name" value="WH_DNA-bd_sf"/>
</dbReference>
<gene>
    <name evidence="6" type="ORF">FVW59_07670</name>
</gene>
<dbReference type="Gene3D" id="3.40.190.290">
    <property type="match status" value="1"/>
</dbReference>
<evidence type="ECO:0000313" key="7">
    <source>
        <dbReference type="Proteomes" id="UP000321933"/>
    </source>
</evidence>
<evidence type="ECO:0000259" key="5">
    <source>
        <dbReference type="PROSITE" id="PS50931"/>
    </source>
</evidence>
<dbReference type="FunFam" id="1.10.10.10:FF:000001">
    <property type="entry name" value="LysR family transcriptional regulator"/>
    <property type="match status" value="1"/>
</dbReference>
<keyword evidence="4" id="KW-0804">Transcription</keyword>
<reference evidence="6 7" key="1">
    <citation type="submission" date="2019-08" db="EMBL/GenBank/DDBJ databases">
        <title>Parahaliea maris sp. nov., isolated from the surface seawater.</title>
        <authorList>
            <person name="Liu Y."/>
        </authorList>
    </citation>
    <scope>NUCLEOTIDE SEQUENCE [LARGE SCALE GENOMIC DNA]</scope>
    <source>
        <strain evidence="6 7">S2-26</strain>
    </source>
</reference>
<dbReference type="CDD" id="cd08422">
    <property type="entry name" value="PBP2_CrgA_like"/>
    <property type="match status" value="1"/>
</dbReference>
<evidence type="ECO:0000256" key="3">
    <source>
        <dbReference type="ARBA" id="ARBA00023125"/>
    </source>
</evidence>
<dbReference type="PROSITE" id="PS50931">
    <property type="entry name" value="HTH_LYSR"/>
    <property type="match status" value="1"/>
</dbReference>
<dbReference type="PANTHER" id="PTHR30537:SF10">
    <property type="entry name" value="TRANSCRIPTIONAL REGULATOR-RELATED"/>
    <property type="match status" value="1"/>
</dbReference>
<protein>
    <submittedName>
        <fullName evidence="6">LysR family transcriptional regulator</fullName>
    </submittedName>
</protein>
<dbReference type="InterPro" id="IPR036388">
    <property type="entry name" value="WH-like_DNA-bd_sf"/>
</dbReference>
<sequence length="322" mass="36381">MLSLPSTGGRLMGRWEGIEEYICVVEAGSFTAAADRLGVSKSYVSKQVSQLEDRLRVRLLQRTTRRLTLTEIGEVFYGHCRAMAEQFDQAESTLSDLQLAPRGTLKLAINSRYGVHYMASVVAAFSREHPGLSVEVHSSFKDVDLLEEGFDLTVRYGKLEDSSLIARKLGSYSLCLCAAPDYWAAHGKPTGREDLRQHNCLTTSDRFWLFNTPDGRDTVKVKVAGNWLSEDGATLLAAARAGIGIAQLPDFYVQEAVDKGELEKLEHQDWSHYERETWAVYPHSRHLSAKVRYFIEFMTHYINQNFKPQAGKFMERPRPAQP</sequence>
<dbReference type="SUPFAM" id="SSF46785">
    <property type="entry name" value="Winged helix' DNA-binding domain"/>
    <property type="match status" value="1"/>
</dbReference>
<dbReference type="InterPro" id="IPR005119">
    <property type="entry name" value="LysR_subst-bd"/>
</dbReference>
<evidence type="ECO:0000256" key="4">
    <source>
        <dbReference type="ARBA" id="ARBA00023163"/>
    </source>
</evidence>
<dbReference type="AlphaFoldDB" id="A0A5C8ZUU0"/>
<dbReference type="EMBL" id="VRYZ01000003">
    <property type="protein sequence ID" value="TXS92295.1"/>
    <property type="molecule type" value="Genomic_DNA"/>
</dbReference>
<feature type="domain" description="HTH lysR-type" evidence="5">
    <location>
        <begin position="22"/>
        <end position="70"/>
    </location>
</feature>
<evidence type="ECO:0000313" key="6">
    <source>
        <dbReference type="EMBL" id="TXS92295.1"/>
    </source>
</evidence>